<sequence length="229" mass="27584">MLSIKAVFNNQKSNYVLDDCDDIHLRWYENLTDNTFEFKYFDEKNNTFKVWTEHLIRFHDLILEYYSKGYLLCELKVNIYKNHDHTQDRTSFSRTHFCKNYSDSMYRIKEALENYCGTNENDLNFINYVLANSKLTNDAIMLLHFDLFDIMDESVIKFNKNEEEQLKEQTKSLLKLPYCQYGKNELKEKDIFDKTHYRLSKLLKDSNCLIIKKANKIINDFPFSFLNNN</sequence>
<organism evidence="1 2">
    <name type="scientific">Virgibacillus oceani</name>
    <dbReference type="NCBI Taxonomy" id="1479511"/>
    <lineage>
        <taxon>Bacteria</taxon>
        <taxon>Bacillati</taxon>
        <taxon>Bacillota</taxon>
        <taxon>Bacilli</taxon>
        <taxon>Bacillales</taxon>
        <taxon>Bacillaceae</taxon>
        <taxon>Virgibacillus</taxon>
    </lineage>
</organism>
<gene>
    <name evidence="1" type="ORF">GCM10011398_00630</name>
</gene>
<dbReference type="RefSeq" id="WP_188453359.1">
    <property type="nucleotide sequence ID" value="NZ_BMFR01000001.1"/>
</dbReference>
<dbReference type="AlphaFoldDB" id="A0A917GZ35"/>
<comment type="caution">
    <text evidence="1">The sequence shown here is derived from an EMBL/GenBank/DDBJ whole genome shotgun (WGS) entry which is preliminary data.</text>
</comment>
<reference evidence="1" key="2">
    <citation type="submission" date="2020-09" db="EMBL/GenBank/DDBJ databases">
        <authorList>
            <person name="Sun Q."/>
            <person name="Zhou Y."/>
        </authorList>
    </citation>
    <scope>NUCLEOTIDE SEQUENCE</scope>
    <source>
        <strain evidence="1">CGMCC 1.12754</strain>
    </source>
</reference>
<evidence type="ECO:0000313" key="1">
    <source>
        <dbReference type="EMBL" id="GGG61226.1"/>
    </source>
</evidence>
<protein>
    <submittedName>
        <fullName evidence="1">Uncharacterized protein</fullName>
    </submittedName>
</protein>
<evidence type="ECO:0000313" key="2">
    <source>
        <dbReference type="Proteomes" id="UP000622860"/>
    </source>
</evidence>
<dbReference type="Proteomes" id="UP000622860">
    <property type="component" value="Unassembled WGS sequence"/>
</dbReference>
<accession>A0A917GZ35</accession>
<reference evidence="1" key="1">
    <citation type="journal article" date="2014" name="Int. J. Syst. Evol. Microbiol.">
        <title>Complete genome sequence of Corynebacterium casei LMG S-19264T (=DSM 44701T), isolated from a smear-ripened cheese.</title>
        <authorList>
            <consortium name="US DOE Joint Genome Institute (JGI-PGF)"/>
            <person name="Walter F."/>
            <person name="Albersmeier A."/>
            <person name="Kalinowski J."/>
            <person name="Ruckert C."/>
        </authorList>
    </citation>
    <scope>NUCLEOTIDE SEQUENCE</scope>
    <source>
        <strain evidence="1">CGMCC 1.12754</strain>
    </source>
</reference>
<dbReference type="EMBL" id="BMFR01000001">
    <property type="protein sequence ID" value="GGG61226.1"/>
    <property type="molecule type" value="Genomic_DNA"/>
</dbReference>
<keyword evidence="2" id="KW-1185">Reference proteome</keyword>
<name>A0A917GZ35_9BACI</name>
<proteinExistence type="predicted"/>